<evidence type="ECO:0000259" key="2">
    <source>
        <dbReference type="Pfam" id="PF22725"/>
    </source>
</evidence>
<dbReference type="PROSITE" id="PS51318">
    <property type="entry name" value="TAT"/>
    <property type="match status" value="1"/>
</dbReference>
<dbReference type="Pfam" id="PF22725">
    <property type="entry name" value="GFO_IDH_MocA_C3"/>
    <property type="match status" value="1"/>
</dbReference>
<dbReference type="Proteomes" id="UP000076079">
    <property type="component" value="Chromosome"/>
</dbReference>
<organism evidence="3 4">
    <name type="scientific">Luteitalea pratensis</name>
    <dbReference type="NCBI Taxonomy" id="1855912"/>
    <lineage>
        <taxon>Bacteria</taxon>
        <taxon>Pseudomonadati</taxon>
        <taxon>Acidobacteriota</taxon>
        <taxon>Vicinamibacteria</taxon>
        <taxon>Vicinamibacterales</taxon>
        <taxon>Vicinamibacteraceae</taxon>
        <taxon>Luteitalea</taxon>
    </lineage>
</organism>
<keyword evidence="3" id="KW-0560">Oxidoreductase</keyword>
<dbReference type="PANTHER" id="PTHR43818">
    <property type="entry name" value="BCDNA.GH03377"/>
    <property type="match status" value="1"/>
</dbReference>
<protein>
    <submittedName>
        <fullName evidence="3">Inositol 2-dehydrogenase</fullName>
        <ecNumber evidence="3">1.1.1.18</ecNumber>
    </submittedName>
</protein>
<dbReference type="InterPro" id="IPR006311">
    <property type="entry name" value="TAT_signal"/>
</dbReference>
<sequence>MNLTPEQIELGRRNFLKVLAGTPAVAALGAAAALRGPAPGGRVRLAFIGLGSQGRAQLTNVDPDYGDVRAICDINPAQLKLADGVLARNSMPPVRHYADWREMLQKEDVEAVIVAPPLWSHAELAIGCLDAGKHVLCEKMMAWDVESCERMRAAALRNDRVLEIGYQRNHNPMYQAAHEGIVKAGVLGDIYHVRLAWHRNGSWRRKAELPSPDYDPSAFGYPTFDHLINWRLYWKYSQGLMAELGSHQVNAVNWFLGSAPEAVIASGGLYRFPENREVFDHVFVNFEYPGGRTASFSSIESNAFDEYYEMYMGTKGTLIMLAEREALLFQEGGGGRQTGIEVTPAGPGAVAQSSETMAGNTNQATNRAETLPAAGAAPAARSSATRLQMRRFCSAIRVGTPLLCGPDKAMASARACIGANEAIKTRARVILRTT</sequence>
<reference evidence="3 4" key="1">
    <citation type="journal article" date="2016" name="Genome Announc.">
        <title>First Complete Genome Sequence of a Subdivision 6 Acidobacterium Strain.</title>
        <authorList>
            <person name="Huang S."/>
            <person name="Vieira S."/>
            <person name="Bunk B."/>
            <person name="Riedel T."/>
            <person name="Sproer C."/>
            <person name="Overmann J."/>
        </authorList>
    </citation>
    <scope>NUCLEOTIDE SEQUENCE [LARGE SCALE GENOMIC DNA]</scope>
    <source>
        <strain evidence="4">DSM 100886 HEG_-6_39</strain>
    </source>
</reference>
<dbReference type="STRING" id="1855912.LuPra_05257"/>
<dbReference type="AlphaFoldDB" id="A0A143PTK8"/>
<dbReference type="InterPro" id="IPR055170">
    <property type="entry name" value="GFO_IDH_MocA-like_dom"/>
</dbReference>
<dbReference type="Pfam" id="PF01408">
    <property type="entry name" value="GFO_IDH_MocA"/>
    <property type="match status" value="1"/>
</dbReference>
<dbReference type="SUPFAM" id="SSF51735">
    <property type="entry name" value="NAD(P)-binding Rossmann-fold domains"/>
    <property type="match status" value="1"/>
</dbReference>
<dbReference type="RefSeq" id="WP_162472831.1">
    <property type="nucleotide sequence ID" value="NZ_CP015136.1"/>
</dbReference>
<accession>A0A143PTK8</accession>
<reference evidence="4" key="2">
    <citation type="submission" date="2016-04" db="EMBL/GenBank/DDBJ databases">
        <title>First Complete Genome Sequence of a Subdivision 6 Acidobacterium.</title>
        <authorList>
            <person name="Huang S."/>
            <person name="Vieira S."/>
            <person name="Bunk B."/>
            <person name="Riedel T."/>
            <person name="Sproeer C."/>
            <person name="Overmann J."/>
        </authorList>
    </citation>
    <scope>NUCLEOTIDE SEQUENCE [LARGE SCALE GENOMIC DNA]</scope>
    <source>
        <strain evidence="4">DSM 100886 HEG_-6_39</strain>
    </source>
</reference>
<dbReference type="EC" id="1.1.1.18" evidence="3"/>
<dbReference type="GO" id="GO:0000166">
    <property type="term" value="F:nucleotide binding"/>
    <property type="evidence" value="ECO:0007669"/>
    <property type="project" value="InterPro"/>
</dbReference>
<dbReference type="SUPFAM" id="SSF55347">
    <property type="entry name" value="Glyceraldehyde-3-phosphate dehydrogenase-like, C-terminal domain"/>
    <property type="match status" value="1"/>
</dbReference>
<evidence type="ECO:0000313" key="4">
    <source>
        <dbReference type="Proteomes" id="UP000076079"/>
    </source>
</evidence>
<dbReference type="InterPro" id="IPR000683">
    <property type="entry name" value="Gfo/Idh/MocA-like_OxRdtase_N"/>
</dbReference>
<dbReference type="KEGG" id="abac:LuPra_05257"/>
<proteinExistence type="predicted"/>
<keyword evidence="4" id="KW-1185">Reference proteome</keyword>
<feature type="domain" description="Gfo/Idh/MocA-like oxidoreductase N-terminal" evidence="1">
    <location>
        <begin position="44"/>
        <end position="166"/>
    </location>
</feature>
<dbReference type="Gene3D" id="3.40.50.720">
    <property type="entry name" value="NAD(P)-binding Rossmann-like Domain"/>
    <property type="match status" value="1"/>
</dbReference>
<dbReference type="Gene3D" id="3.30.360.10">
    <property type="entry name" value="Dihydrodipicolinate Reductase, domain 2"/>
    <property type="match status" value="1"/>
</dbReference>
<feature type="domain" description="GFO/IDH/MocA-like oxidoreductase" evidence="2">
    <location>
        <begin position="181"/>
        <end position="318"/>
    </location>
</feature>
<dbReference type="EMBL" id="CP015136">
    <property type="protein sequence ID" value="AMY11985.1"/>
    <property type="molecule type" value="Genomic_DNA"/>
</dbReference>
<dbReference type="InterPro" id="IPR036291">
    <property type="entry name" value="NAD(P)-bd_dom_sf"/>
</dbReference>
<dbReference type="PANTHER" id="PTHR43818:SF12">
    <property type="entry name" value="NADH-DEPENDENT DEHYDROGENASE-RELATED"/>
    <property type="match status" value="1"/>
</dbReference>
<evidence type="ECO:0000313" key="3">
    <source>
        <dbReference type="EMBL" id="AMY11985.1"/>
    </source>
</evidence>
<dbReference type="InterPro" id="IPR050463">
    <property type="entry name" value="Gfo/Idh/MocA_oxidrdct_glycsds"/>
</dbReference>
<gene>
    <name evidence="3" type="primary">iolG_18</name>
    <name evidence="3" type="ORF">LuPra_05257</name>
</gene>
<evidence type="ECO:0000259" key="1">
    <source>
        <dbReference type="Pfam" id="PF01408"/>
    </source>
</evidence>
<name>A0A143PTK8_LUTPR</name>
<dbReference type="GO" id="GO:0050112">
    <property type="term" value="F:inositol 2-dehydrogenase (NAD+) activity"/>
    <property type="evidence" value="ECO:0007669"/>
    <property type="project" value="UniProtKB-EC"/>
</dbReference>